<dbReference type="PROSITE" id="PS50006">
    <property type="entry name" value="FHA_DOMAIN"/>
    <property type="match status" value="1"/>
</dbReference>
<sequence length="219" mass="23788">MGLQSIERRLERMVEGVFRRSRGSIRPIELGRRLVREMDDNRTVDVKGRRMVPNDFTVLLAPADHSSFNDIEDALITELSEAAREYAREEAYHFIGPVQVRLTVDNGLKNGRFGIVSQLKQAANGVGAGSLVMPSGQRVSLGDHVTSIGRLPECTITLDDGNVSREHARIAPGAGAYVVTDLGSTNGTLVNGVRVTGDQKLSDGDIVSFGSTHVRFEAS</sequence>
<dbReference type="CDD" id="cd00060">
    <property type="entry name" value="FHA"/>
    <property type="match status" value="1"/>
</dbReference>
<name>A0A6C7E0M0_ILUCY</name>
<dbReference type="InterPro" id="IPR022128">
    <property type="entry name" value="FhaA_N"/>
</dbReference>
<evidence type="ECO:0000259" key="2">
    <source>
        <dbReference type="PROSITE" id="PS50006"/>
    </source>
</evidence>
<dbReference type="KEGG" id="aym:YM304_02170"/>
<dbReference type="Pfam" id="PF00498">
    <property type="entry name" value="FHA"/>
    <property type="match status" value="1"/>
</dbReference>
<feature type="domain" description="FHA" evidence="2">
    <location>
        <begin position="146"/>
        <end position="195"/>
    </location>
</feature>
<protein>
    <recommendedName>
        <fullName evidence="2">FHA domain-containing protein</fullName>
    </recommendedName>
</protein>
<keyword evidence="1" id="KW-0597">Phosphoprotein</keyword>
<gene>
    <name evidence="3" type="ORF">YM304_02170</name>
</gene>
<reference evidence="3 4" key="1">
    <citation type="journal article" date="2013" name="Int. J. Syst. Evol. Microbiol.">
        <title>Ilumatobacter nonamiense sp. nov. and Ilumatobacter coccineum sp. nov., isolated from seashore sand.</title>
        <authorList>
            <person name="Matsumoto A."/>
            <person name="Kasai H."/>
            <person name="Matsuo Y."/>
            <person name="Shizuri Y."/>
            <person name="Ichikawa N."/>
            <person name="Fujita N."/>
            <person name="Omura S."/>
            <person name="Takahashi Y."/>
        </authorList>
    </citation>
    <scope>NUCLEOTIDE SEQUENCE [LARGE SCALE GENOMIC DNA]</scope>
    <source>
        <strain evidence="4">NBRC 103263 / KCTC 29153 / YM16-304</strain>
    </source>
</reference>
<dbReference type="InterPro" id="IPR050923">
    <property type="entry name" value="Cell_Proc_Reg/RNA_Proc"/>
</dbReference>
<dbReference type="Proteomes" id="UP000011863">
    <property type="component" value="Chromosome"/>
</dbReference>
<dbReference type="Gene3D" id="2.60.200.20">
    <property type="match status" value="1"/>
</dbReference>
<dbReference type="AlphaFoldDB" id="A0A6C7E0M0"/>
<dbReference type="InterPro" id="IPR008984">
    <property type="entry name" value="SMAD_FHA_dom_sf"/>
</dbReference>
<dbReference type="SUPFAM" id="SSF49879">
    <property type="entry name" value="SMAD/FHA domain"/>
    <property type="match status" value="1"/>
</dbReference>
<accession>A0A6C7E0M0</accession>
<dbReference type="SMART" id="SM00240">
    <property type="entry name" value="FHA"/>
    <property type="match status" value="1"/>
</dbReference>
<dbReference type="Gene3D" id="3.30.2320.60">
    <property type="entry name" value="FhaA, phosphopeptide-binding domain (DUF3662)"/>
    <property type="match status" value="1"/>
</dbReference>
<dbReference type="RefSeq" id="WP_015439779.1">
    <property type="nucleotide sequence ID" value="NC_020520.1"/>
</dbReference>
<evidence type="ECO:0000313" key="4">
    <source>
        <dbReference type="Proteomes" id="UP000011863"/>
    </source>
</evidence>
<dbReference type="PANTHER" id="PTHR23308">
    <property type="entry name" value="NUCLEAR INHIBITOR OF PROTEIN PHOSPHATASE-1"/>
    <property type="match status" value="1"/>
</dbReference>
<evidence type="ECO:0000256" key="1">
    <source>
        <dbReference type="ARBA" id="ARBA00022553"/>
    </source>
</evidence>
<dbReference type="OrthoDB" id="151099at2"/>
<dbReference type="Pfam" id="PF12401">
    <property type="entry name" value="FhaA_N"/>
    <property type="match status" value="1"/>
</dbReference>
<dbReference type="InterPro" id="IPR000253">
    <property type="entry name" value="FHA_dom"/>
</dbReference>
<keyword evidence="4" id="KW-1185">Reference proteome</keyword>
<proteinExistence type="predicted"/>
<organism evidence="3 4">
    <name type="scientific">Ilumatobacter coccineus (strain NBRC 103263 / KCTC 29153 / YM16-304)</name>
    <dbReference type="NCBI Taxonomy" id="1313172"/>
    <lineage>
        <taxon>Bacteria</taxon>
        <taxon>Bacillati</taxon>
        <taxon>Actinomycetota</taxon>
        <taxon>Acidimicrobiia</taxon>
        <taxon>Acidimicrobiales</taxon>
        <taxon>Ilumatobacteraceae</taxon>
        <taxon>Ilumatobacter</taxon>
    </lineage>
</organism>
<dbReference type="EMBL" id="AP012057">
    <property type="protein sequence ID" value="BAN00531.1"/>
    <property type="molecule type" value="Genomic_DNA"/>
</dbReference>
<dbReference type="InterPro" id="IPR042287">
    <property type="entry name" value="FhaA_N_sf"/>
</dbReference>
<evidence type="ECO:0000313" key="3">
    <source>
        <dbReference type="EMBL" id="BAN00531.1"/>
    </source>
</evidence>